<dbReference type="InParanoid" id="A0A1J7J6L0"/>
<protein>
    <recommendedName>
        <fullName evidence="2">HNH nuclease domain-containing protein</fullName>
    </recommendedName>
</protein>
<feature type="region of interest" description="Disordered" evidence="1">
    <location>
        <begin position="1"/>
        <end position="34"/>
    </location>
</feature>
<sequence>MSTKDGTPALAAASSEDNSPTASLMSHSSAATHPAISAQSDLSWITDTEMEELDMEHTLNQFSSPTGEQDAGRYRVAGILLAFYQNLGQDGKKILATEVKNYAPEPEKMLALANHLVTFLLVPFYATGVKGSQSAGDEQVFPDAAAEIANSMAWIEPSVRDQKPLRRDCLRRDNFRCVFSGAVDDTSVVDGKTTRQPGEQIIETECAHVIPFSFGSFDAQSSSDTEAKATIWWTLYRYFPILAGKIGADTINQRENAVTLMIVHHKRFGKMRLRFRPVEGRRNTYETILADMYTDQPISATKSGSSIIELEQYDDTVPMPSAEYFRTHCTIAEILEVTGLGEEMWNIISEAVNEDEAGPVRLGDVVLIFQQKFHINKVKIKYSYLLLNYY</sequence>
<dbReference type="Proteomes" id="UP000182658">
    <property type="component" value="Unassembled WGS sequence"/>
</dbReference>
<accession>A0A1J7J6L0</accession>
<feature type="compositionally biased region" description="Polar residues" evidence="1">
    <location>
        <begin position="15"/>
        <end position="34"/>
    </location>
</feature>
<proteinExistence type="predicted"/>
<evidence type="ECO:0000313" key="3">
    <source>
        <dbReference type="EMBL" id="OIW24796.1"/>
    </source>
</evidence>
<dbReference type="OrthoDB" id="2104739at2759"/>
<evidence type="ECO:0000313" key="4">
    <source>
        <dbReference type="Proteomes" id="UP000182658"/>
    </source>
</evidence>
<evidence type="ECO:0000259" key="2">
    <source>
        <dbReference type="Pfam" id="PF13391"/>
    </source>
</evidence>
<evidence type="ECO:0000256" key="1">
    <source>
        <dbReference type="SAM" id="MobiDB-lite"/>
    </source>
</evidence>
<name>A0A1J7J6L0_9PEZI</name>
<feature type="domain" description="HNH nuclease" evidence="2">
    <location>
        <begin position="177"/>
        <end position="273"/>
    </location>
</feature>
<keyword evidence="4" id="KW-1185">Reference proteome</keyword>
<gene>
    <name evidence="3" type="ORF">CONLIGDRAFT_692315</name>
</gene>
<dbReference type="AlphaFoldDB" id="A0A1J7J6L0"/>
<dbReference type="EMBL" id="KV875103">
    <property type="protein sequence ID" value="OIW24796.1"/>
    <property type="molecule type" value="Genomic_DNA"/>
</dbReference>
<dbReference type="InterPro" id="IPR003615">
    <property type="entry name" value="HNH_nuc"/>
</dbReference>
<dbReference type="Pfam" id="PF13391">
    <property type="entry name" value="HNH_2"/>
    <property type="match status" value="1"/>
</dbReference>
<organism evidence="3 4">
    <name type="scientific">Coniochaeta ligniaria NRRL 30616</name>
    <dbReference type="NCBI Taxonomy" id="1408157"/>
    <lineage>
        <taxon>Eukaryota</taxon>
        <taxon>Fungi</taxon>
        <taxon>Dikarya</taxon>
        <taxon>Ascomycota</taxon>
        <taxon>Pezizomycotina</taxon>
        <taxon>Sordariomycetes</taxon>
        <taxon>Sordariomycetidae</taxon>
        <taxon>Coniochaetales</taxon>
        <taxon>Coniochaetaceae</taxon>
        <taxon>Coniochaeta</taxon>
    </lineage>
</organism>
<dbReference type="STRING" id="1408157.A0A1J7J6L0"/>
<reference evidence="3 4" key="1">
    <citation type="submission" date="2016-10" db="EMBL/GenBank/DDBJ databases">
        <title>Draft genome sequence of Coniochaeta ligniaria NRRL30616, a lignocellulolytic fungus for bioabatement of inhibitors in plant biomass hydrolysates.</title>
        <authorList>
            <consortium name="DOE Joint Genome Institute"/>
            <person name="Jimenez D.J."/>
            <person name="Hector R.E."/>
            <person name="Riley R."/>
            <person name="Sun H."/>
            <person name="Grigoriev I.V."/>
            <person name="Van Elsas J.D."/>
            <person name="Nichols N.N."/>
        </authorList>
    </citation>
    <scope>NUCLEOTIDE SEQUENCE [LARGE SCALE GENOMIC DNA]</scope>
    <source>
        <strain evidence="3 4">NRRL 30616</strain>
    </source>
</reference>